<dbReference type="EMBL" id="CAJOBR010003622">
    <property type="protein sequence ID" value="CAF4745466.1"/>
    <property type="molecule type" value="Genomic_DNA"/>
</dbReference>
<dbReference type="Proteomes" id="UP000663851">
    <property type="component" value="Unassembled WGS sequence"/>
</dbReference>
<reference evidence="6" key="1">
    <citation type="submission" date="2021-02" db="EMBL/GenBank/DDBJ databases">
        <authorList>
            <person name="Nowell W R."/>
        </authorList>
    </citation>
    <scope>NUCLEOTIDE SEQUENCE</scope>
</reference>
<dbReference type="EMBL" id="CAJOBP010002230">
    <property type="protein sequence ID" value="CAF4342563.1"/>
    <property type="molecule type" value="Genomic_DNA"/>
</dbReference>
<dbReference type="Proteomes" id="UP000663825">
    <property type="component" value="Unassembled WGS sequence"/>
</dbReference>
<evidence type="ECO:0000256" key="2">
    <source>
        <dbReference type="SAM" id="MobiDB-lite"/>
    </source>
</evidence>
<evidence type="ECO:0000313" key="7">
    <source>
        <dbReference type="EMBL" id="CAF4519478.1"/>
    </source>
</evidence>
<dbReference type="Proteomes" id="UP000663848">
    <property type="component" value="Unassembled WGS sequence"/>
</dbReference>
<dbReference type="AlphaFoldDB" id="A0A820KJQ0"/>
<organism evidence="6 9">
    <name type="scientific">Rotaria socialis</name>
    <dbReference type="NCBI Taxonomy" id="392032"/>
    <lineage>
        <taxon>Eukaryota</taxon>
        <taxon>Metazoa</taxon>
        <taxon>Spiralia</taxon>
        <taxon>Gnathifera</taxon>
        <taxon>Rotifera</taxon>
        <taxon>Eurotatoria</taxon>
        <taxon>Bdelloidea</taxon>
        <taxon>Philodinida</taxon>
        <taxon>Philodinidae</taxon>
        <taxon>Rotaria</taxon>
    </lineage>
</organism>
<comment type="caution">
    <text evidence="6">The sequence shown here is derived from an EMBL/GenBank/DDBJ whole genome shotgun (WGS) entry which is preliminary data.</text>
</comment>
<dbReference type="Gene3D" id="1.10.287.1490">
    <property type="match status" value="1"/>
</dbReference>
<dbReference type="EMBL" id="CAJOBQ010001835">
    <property type="protein sequence ID" value="CAF4519478.1"/>
    <property type="molecule type" value="Genomic_DNA"/>
</dbReference>
<proteinExistence type="predicted"/>
<accession>A0A820KJQ0</accession>
<evidence type="ECO:0000313" key="6">
    <source>
        <dbReference type="EMBL" id="CAF4342563.1"/>
    </source>
</evidence>
<dbReference type="EMBL" id="CAJNXB010002605">
    <property type="protein sequence ID" value="CAF3263197.1"/>
    <property type="molecule type" value="Genomic_DNA"/>
</dbReference>
<dbReference type="OrthoDB" id="2427280at2759"/>
<dbReference type="EMBL" id="CAJOBO010000137">
    <property type="protein sequence ID" value="CAF4139696.1"/>
    <property type="molecule type" value="Genomic_DNA"/>
</dbReference>
<evidence type="ECO:0000313" key="4">
    <source>
        <dbReference type="EMBL" id="CAF3664061.1"/>
    </source>
</evidence>
<gene>
    <name evidence="4" type="ORF">GRG538_LOCUS25942</name>
    <name evidence="5" type="ORF">HFQ381_LOCUS3686</name>
    <name evidence="8" type="ORF">QYT958_LOCUS20624</name>
    <name evidence="3" type="ORF">TIS948_LOCUS15906</name>
    <name evidence="7" type="ORF">TSG867_LOCUS22469</name>
    <name evidence="6" type="ORF">UJA718_LOCUS15242</name>
</gene>
<sequence>MKIGMTEPQATPRYQSPLPSPIKPYRNLMETNPIEDHFNDKRVRKHMCHFGLVPTVSDKQKSEEPSLDREEHKIFNSEREKFKRFRRKFIGEMVYSIQEIDKARQTEFRNQIELWDKMYSNRIQRLEAYEKRLERKYGILIDRALKKEIIKENLTRLPQTPSFVLSSRKNRVRPVVADSSDEIGALRSEMNKLREDHTEEIQNFKNRLQRLETAPKPDRGSPINLDDFKTIENEINKINKSLNEFGTKFQTMDKDRVSWNSKFEELNKKIDKQQKSLKKDMAALKEAIKKLEQEIIKLQQPTVKKEYVMPYLEKPPPIDLLGINWATYGTSKNSGQ</sequence>
<dbReference type="Proteomes" id="UP000663872">
    <property type="component" value="Unassembled WGS sequence"/>
</dbReference>
<feature type="coiled-coil region" evidence="1">
    <location>
        <begin position="176"/>
        <end position="214"/>
    </location>
</feature>
<evidence type="ECO:0000313" key="3">
    <source>
        <dbReference type="EMBL" id="CAF3263197.1"/>
    </source>
</evidence>
<evidence type="ECO:0000256" key="1">
    <source>
        <dbReference type="SAM" id="Coils"/>
    </source>
</evidence>
<protein>
    <submittedName>
        <fullName evidence="6">Uncharacterized protein</fullName>
    </submittedName>
</protein>
<dbReference type="Proteomes" id="UP000663873">
    <property type="component" value="Unassembled WGS sequence"/>
</dbReference>
<evidence type="ECO:0000313" key="8">
    <source>
        <dbReference type="EMBL" id="CAF4745466.1"/>
    </source>
</evidence>
<name>A0A820KJQ0_9BILA</name>
<dbReference type="EMBL" id="CAJNYT010004440">
    <property type="protein sequence ID" value="CAF3664061.1"/>
    <property type="molecule type" value="Genomic_DNA"/>
</dbReference>
<dbReference type="Proteomes" id="UP000663862">
    <property type="component" value="Unassembled WGS sequence"/>
</dbReference>
<keyword evidence="1" id="KW-0175">Coiled coil</keyword>
<feature type="coiled-coil region" evidence="1">
    <location>
        <begin position="267"/>
        <end position="301"/>
    </location>
</feature>
<feature type="region of interest" description="Disordered" evidence="2">
    <location>
        <begin position="1"/>
        <end position="22"/>
    </location>
</feature>
<evidence type="ECO:0000313" key="5">
    <source>
        <dbReference type="EMBL" id="CAF4139696.1"/>
    </source>
</evidence>
<keyword evidence="9" id="KW-1185">Reference proteome</keyword>
<evidence type="ECO:0000313" key="9">
    <source>
        <dbReference type="Proteomes" id="UP000663873"/>
    </source>
</evidence>